<evidence type="ECO:0000256" key="4">
    <source>
        <dbReference type="ARBA" id="ARBA00023002"/>
    </source>
</evidence>
<evidence type="ECO:0000313" key="10">
    <source>
        <dbReference type="Proteomes" id="UP000177798"/>
    </source>
</evidence>
<dbReference type="GO" id="GO:0005506">
    <property type="term" value="F:iron ion binding"/>
    <property type="evidence" value="ECO:0007669"/>
    <property type="project" value="InterPro"/>
</dbReference>
<dbReference type="InterPro" id="IPR001128">
    <property type="entry name" value="Cyt_P450"/>
</dbReference>
<reference evidence="10" key="1">
    <citation type="journal article" date="2017" name="Genome Biol. Evol.">
        <title>The complete genome sequence of the phytopathogenic fungus Sclerotinia sclerotiorum reveals insights into the genome architecture of broad host range pathogens.</title>
        <authorList>
            <person name="Derbyshire M."/>
            <person name="Denton-Giles M."/>
            <person name="Hegedus D."/>
            <person name="Seifbarghy S."/>
            <person name="Rollins J."/>
            <person name="van Kan J."/>
            <person name="Seidl M.F."/>
            <person name="Faino L."/>
            <person name="Mbengue M."/>
            <person name="Navaud O."/>
            <person name="Raffaele S."/>
            <person name="Hammond-Kosack K."/>
            <person name="Heard S."/>
            <person name="Oliver R."/>
        </authorList>
    </citation>
    <scope>NUCLEOTIDE SEQUENCE [LARGE SCALE GENOMIC DNA]</scope>
    <source>
        <strain evidence="10">ATCC 18683 / 1980 / Ss-1</strain>
    </source>
</reference>
<dbReference type="PANTHER" id="PTHR24287">
    <property type="entry name" value="P450, PUTATIVE (EUROFUNG)-RELATED"/>
    <property type="match status" value="1"/>
</dbReference>
<dbReference type="SUPFAM" id="SSF48264">
    <property type="entry name" value="Cytochrome P450"/>
    <property type="match status" value="1"/>
</dbReference>
<dbReference type="RefSeq" id="XP_001598033.1">
    <property type="nucleotide sequence ID" value="XM_001597983.1"/>
</dbReference>
<keyword evidence="5" id="KW-0408">Iron</keyword>
<evidence type="ECO:0000256" key="5">
    <source>
        <dbReference type="ARBA" id="ARBA00023004"/>
    </source>
</evidence>
<dbReference type="InterPro" id="IPR036396">
    <property type="entry name" value="Cyt_P450_sf"/>
</dbReference>
<keyword evidence="4" id="KW-0560">Oxidoreductase</keyword>
<dbReference type="GO" id="GO:0016712">
    <property type="term" value="F:oxidoreductase activity, acting on paired donors, with incorporation or reduction of molecular oxygen, reduced flavin or flavoprotein as one donor, and incorporation of one atom of oxygen"/>
    <property type="evidence" value="ECO:0007669"/>
    <property type="project" value="InterPro"/>
</dbReference>
<dbReference type="InterPro" id="IPR047146">
    <property type="entry name" value="Cyt_P450_E_CYP52_fungi"/>
</dbReference>
<evidence type="ECO:0000256" key="8">
    <source>
        <dbReference type="SAM" id="Phobius"/>
    </source>
</evidence>
<dbReference type="Gene3D" id="1.10.630.10">
    <property type="entry name" value="Cytochrome P450"/>
    <property type="match status" value="1"/>
</dbReference>
<dbReference type="OrthoDB" id="1470350at2759"/>
<dbReference type="InterPro" id="IPR002974">
    <property type="entry name" value="Cyt_P450_E_CYP52_ascomycetes"/>
</dbReference>
<dbReference type="GO" id="GO:0020037">
    <property type="term" value="F:heme binding"/>
    <property type="evidence" value="ECO:0007669"/>
    <property type="project" value="InterPro"/>
</dbReference>
<keyword evidence="8" id="KW-0472">Membrane</keyword>
<dbReference type="AlphaFoldDB" id="A0A1D9PZP9"/>
<proteinExistence type="inferred from homology"/>
<organism evidence="9 10">
    <name type="scientific">Sclerotinia sclerotiorum (strain ATCC 18683 / 1980 / Ss-1)</name>
    <name type="common">White mold</name>
    <name type="synonym">Whetzelinia sclerotiorum</name>
    <dbReference type="NCBI Taxonomy" id="665079"/>
    <lineage>
        <taxon>Eukaryota</taxon>
        <taxon>Fungi</taxon>
        <taxon>Dikarya</taxon>
        <taxon>Ascomycota</taxon>
        <taxon>Pezizomycotina</taxon>
        <taxon>Leotiomycetes</taxon>
        <taxon>Helotiales</taxon>
        <taxon>Sclerotiniaceae</taxon>
        <taxon>Sclerotinia</taxon>
    </lineage>
</organism>
<dbReference type="PRINTS" id="PR01239">
    <property type="entry name" value="EP450IICYP52"/>
</dbReference>
<dbReference type="OMA" id="REIAQWP"/>
<dbReference type="Proteomes" id="UP000177798">
    <property type="component" value="Chromosome 3"/>
</dbReference>
<dbReference type="Pfam" id="PF00067">
    <property type="entry name" value="p450"/>
    <property type="match status" value="1"/>
</dbReference>
<gene>
    <name evidence="9" type="ORF">sscle_03g029550</name>
</gene>
<dbReference type="KEGG" id="ssl:SS1G_00119"/>
<evidence type="ECO:0000313" key="9">
    <source>
        <dbReference type="EMBL" id="APA08185.1"/>
    </source>
</evidence>
<evidence type="ECO:0000256" key="6">
    <source>
        <dbReference type="ARBA" id="ARBA00023026"/>
    </source>
</evidence>
<dbReference type="EMBL" id="CP017816">
    <property type="protein sequence ID" value="APA08185.1"/>
    <property type="molecule type" value="Genomic_DNA"/>
</dbReference>
<keyword evidence="7" id="KW-0503">Monooxygenase</keyword>
<keyword evidence="8" id="KW-1133">Transmembrane helix</keyword>
<evidence type="ECO:0000256" key="1">
    <source>
        <dbReference type="ARBA" id="ARBA00001971"/>
    </source>
</evidence>
<accession>A0A1D9PZP9</accession>
<evidence type="ECO:0000256" key="2">
    <source>
        <dbReference type="ARBA" id="ARBA00010617"/>
    </source>
</evidence>
<dbReference type="VEuPathDB" id="FungiDB:sscle_03g029550"/>
<keyword evidence="6" id="KW-0843">Virulence</keyword>
<evidence type="ECO:0008006" key="11">
    <source>
        <dbReference type="Google" id="ProtNLM"/>
    </source>
</evidence>
<comment type="similarity">
    <text evidence="2">Belongs to the cytochrome P450 family.</text>
</comment>
<name>A0A1D9PZP9_SCLS1</name>
<dbReference type="PANTHER" id="PTHR24287:SF19">
    <property type="entry name" value="CYTOCHROME P450"/>
    <property type="match status" value="1"/>
</dbReference>
<keyword evidence="8" id="KW-0812">Transmembrane</keyword>
<protein>
    <recommendedName>
        <fullName evidence="11">Cytochrome P450 alkane hydroxylase</fullName>
    </recommendedName>
</protein>
<comment type="cofactor">
    <cofactor evidence="1">
        <name>heme</name>
        <dbReference type="ChEBI" id="CHEBI:30413"/>
    </cofactor>
</comment>
<keyword evidence="3" id="KW-0479">Metal-binding</keyword>
<evidence type="ECO:0000256" key="3">
    <source>
        <dbReference type="ARBA" id="ARBA00022723"/>
    </source>
</evidence>
<feature type="transmembrane region" description="Helical" evidence="8">
    <location>
        <begin position="13"/>
        <end position="30"/>
    </location>
</feature>
<evidence type="ECO:0000256" key="7">
    <source>
        <dbReference type="ARBA" id="ARBA00023033"/>
    </source>
</evidence>
<sequence>MELSLYTGGGQQLVGRCIIVVVVIALGILLPKWKRSRDIRNLKRRHNCAETTKYPHQDVLGTDLARIRAQAVQEGRLFRLYKSQFDTYGKTFSEVWRGTTLFNTTEPANIQHVAALAAEDFGKDPDREIAQWPLLGPSIFSDGPAWSLSRDLVKPIFARAEVSDLDFFASCVDKFSELLPEKGETFDIQPLLHRLFLDSSMDFIFGRSLNALQTEASPESVEFTEAFTTGLKEVSARRDAPWFQFHYQRLIGGPTWKKAYRTVHRFVDRQVQLALIDTAKEEVSDVHSGRKRYVLLNEMAKKIRDPIALRYHVLGFFAPARDVTSRLVANALFQLARHPNEWTKLRRISLELGDAPLSFEKLKQLAEFRYVLQETIRTVGPAARIWRAAVRDTILPKGGGYDQTQPVFIPRGSPVVLGTWCMNHDSDIWGDDVEMFRPDRFVGRKMNWEFLPFYGGPRICPAQQQAMTQAAYVLVRLTQMFEVIENRDPELEFLQLIKMGVESMNGAKIAFR</sequence>